<evidence type="ECO:0000313" key="7">
    <source>
        <dbReference type="EMBL" id="RKP00085.1"/>
    </source>
</evidence>
<feature type="compositionally biased region" description="Pro residues" evidence="6">
    <location>
        <begin position="158"/>
        <end position="176"/>
    </location>
</feature>
<dbReference type="AlphaFoldDB" id="A0A4P9X4U6"/>
<keyword evidence="3" id="KW-0805">Transcription regulation</keyword>
<evidence type="ECO:0000256" key="5">
    <source>
        <dbReference type="ARBA" id="ARBA00023242"/>
    </source>
</evidence>
<dbReference type="InterPro" id="IPR006939">
    <property type="entry name" value="SNF5"/>
</dbReference>
<dbReference type="Proteomes" id="UP000274922">
    <property type="component" value="Unassembled WGS sequence"/>
</dbReference>
<feature type="region of interest" description="Disordered" evidence="6">
    <location>
        <begin position="122"/>
        <end position="233"/>
    </location>
</feature>
<comment type="subcellular location">
    <subcellularLocation>
        <location evidence="1">Nucleus</location>
    </subcellularLocation>
</comment>
<feature type="compositionally biased region" description="Pro residues" evidence="6">
    <location>
        <begin position="124"/>
        <end position="143"/>
    </location>
</feature>
<evidence type="ECO:0000256" key="6">
    <source>
        <dbReference type="SAM" id="MobiDB-lite"/>
    </source>
</evidence>
<evidence type="ECO:0000313" key="8">
    <source>
        <dbReference type="Proteomes" id="UP000274922"/>
    </source>
</evidence>
<dbReference type="PANTHER" id="PTHR10019">
    <property type="entry name" value="SNF5"/>
    <property type="match status" value="1"/>
</dbReference>
<evidence type="ECO:0000256" key="4">
    <source>
        <dbReference type="ARBA" id="ARBA00023163"/>
    </source>
</evidence>
<evidence type="ECO:0000256" key="3">
    <source>
        <dbReference type="ARBA" id="ARBA00023015"/>
    </source>
</evidence>
<name>A0A4P9X4U6_9FUNG</name>
<organism evidence="7 8">
    <name type="scientific">Caulochytrium protostelioides</name>
    <dbReference type="NCBI Taxonomy" id="1555241"/>
    <lineage>
        <taxon>Eukaryota</taxon>
        <taxon>Fungi</taxon>
        <taxon>Fungi incertae sedis</taxon>
        <taxon>Chytridiomycota</taxon>
        <taxon>Chytridiomycota incertae sedis</taxon>
        <taxon>Chytridiomycetes</taxon>
        <taxon>Caulochytriales</taxon>
        <taxon>Caulochytriaceae</taxon>
        <taxon>Caulochytrium</taxon>
    </lineage>
</organism>
<keyword evidence="5" id="KW-0539">Nucleus</keyword>
<feature type="compositionally biased region" description="Low complexity" evidence="6">
    <location>
        <begin position="144"/>
        <end position="157"/>
    </location>
</feature>
<dbReference type="GO" id="GO:0006338">
    <property type="term" value="P:chromatin remodeling"/>
    <property type="evidence" value="ECO:0007669"/>
    <property type="project" value="InterPro"/>
</dbReference>
<dbReference type="OrthoDB" id="10258327at2759"/>
<keyword evidence="4" id="KW-0804">Transcription</keyword>
<reference evidence="8" key="1">
    <citation type="journal article" date="2018" name="Nat. Microbiol.">
        <title>Leveraging single-cell genomics to expand the fungal tree of life.</title>
        <authorList>
            <person name="Ahrendt S.R."/>
            <person name="Quandt C.A."/>
            <person name="Ciobanu D."/>
            <person name="Clum A."/>
            <person name="Salamov A."/>
            <person name="Andreopoulos B."/>
            <person name="Cheng J.F."/>
            <person name="Woyke T."/>
            <person name="Pelin A."/>
            <person name="Henrissat B."/>
            <person name="Reynolds N.K."/>
            <person name="Benny G.L."/>
            <person name="Smith M.E."/>
            <person name="James T.Y."/>
            <person name="Grigoriev I.V."/>
        </authorList>
    </citation>
    <scope>NUCLEOTIDE SEQUENCE [LARGE SCALE GENOMIC DNA]</scope>
    <source>
        <strain evidence="8">ATCC 52028</strain>
    </source>
</reference>
<feature type="compositionally biased region" description="Low complexity" evidence="6">
    <location>
        <begin position="201"/>
        <end position="210"/>
    </location>
</feature>
<evidence type="ECO:0008006" key="9">
    <source>
        <dbReference type="Google" id="ProtNLM"/>
    </source>
</evidence>
<evidence type="ECO:0000256" key="1">
    <source>
        <dbReference type="ARBA" id="ARBA00004123"/>
    </source>
</evidence>
<dbReference type="Pfam" id="PF04855">
    <property type="entry name" value="SNF5"/>
    <property type="match status" value="1"/>
</dbReference>
<proteinExistence type="inferred from homology"/>
<dbReference type="STRING" id="1555241.A0A4P9X4U6"/>
<gene>
    <name evidence="7" type="ORF">CXG81DRAFT_19913</name>
</gene>
<dbReference type="EMBL" id="ML014236">
    <property type="protein sequence ID" value="RKP00085.1"/>
    <property type="molecule type" value="Genomic_DNA"/>
</dbReference>
<comment type="similarity">
    <text evidence="2">Belongs to the SNF5 family.</text>
</comment>
<sequence>MKRASLAHLSTPRMPRKVDPHTCRSPAVVLSFDSASSKTTLLHHAQAPVRLVPISLALELDGIKLDDAFLWNTAEQLVTPEHFAQLFIDDFDNVYPRHFVPLIAQSIRAQLSALEPAAVEELLPPSPTPSPAVLPPLDTPPGGPLEVAAASLASSASSPPPPPTSSSSAPPPPPARPTTTDAGAASLPPSDPGMKSEPRDAATATAVAAPTSPPPPTATALPAPFAAVPPPSTPLDDGERAIIRLNLHVGTLHLRDQFEWPLSPAAEGAITPECFAAMLAADVGIAGQFVPAIAVAIREQVAAARLQTGETARAPPLAPHKRPFRGEAVETEWQPDVRELDEESLARLAKERDRQGRRLRRGQRGAGYALAGYGGGAGGAGGGGYGLNARSLYGGIEGRRSSGFTGSYRY</sequence>
<protein>
    <recommendedName>
        <fullName evidence="9">SNF5-domain-containing protein</fullName>
    </recommendedName>
</protein>
<feature type="region of interest" description="Disordered" evidence="6">
    <location>
        <begin position="1"/>
        <end position="20"/>
    </location>
</feature>
<evidence type="ECO:0000256" key="2">
    <source>
        <dbReference type="ARBA" id="ARBA00010239"/>
    </source>
</evidence>
<accession>A0A4P9X4U6</accession>
<dbReference type="GO" id="GO:0000228">
    <property type="term" value="C:nuclear chromosome"/>
    <property type="evidence" value="ECO:0007669"/>
    <property type="project" value="InterPro"/>
</dbReference>
<keyword evidence="8" id="KW-1185">Reference proteome</keyword>